<feature type="transmembrane region" description="Helical" evidence="8">
    <location>
        <begin position="140"/>
        <end position="166"/>
    </location>
</feature>
<feature type="transmembrane region" description="Helical" evidence="8">
    <location>
        <begin position="178"/>
        <end position="201"/>
    </location>
</feature>
<dbReference type="Pfam" id="PF01925">
    <property type="entry name" value="TauE"/>
    <property type="match status" value="1"/>
</dbReference>
<feature type="transmembrane region" description="Helical" evidence="8">
    <location>
        <begin position="207"/>
        <end position="225"/>
    </location>
</feature>
<gene>
    <name evidence="9" type="ORF">SAMN02745775_1011236</name>
</gene>
<evidence type="ECO:0000256" key="6">
    <source>
        <dbReference type="ARBA" id="ARBA00022989"/>
    </source>
</evidence>
<dbReference type="STRING" id="1123062.SAMN02745775_1011236"/>
<evidence type="ECO:0000256" key="1">
    <source>
        <dbReference type="ARBA" id="ARBA00004651"/>
    </source>
</evidence>
<evidence type="ECO:0000256" key="5">
    <source>
        <dbReference type="ARBA" id="ARBA00022692"/>
    </source>
</evidence>
<evidence type="ECO:0000256" key="8">
    <source>
        <dbReference type="RuleBase" id="RU363041"/>
    </source>
</evidence>
<dbReference type="AlphaFoldDB" id="A0A1I3YET0"/>
<evidence type="ECO:0000313" key="9">
    <source>
        <dbReference type="EMBL" id="SFK30332.1"/>
    </source>
</evidence>
<dbReference type="OrthoDB" id="9795324at2"/>
<dbReference type="InterPro" id="IPR052017">
    <property type="entry name" value="TSUP"/>
</dbReference>
<protein>
    <recommendedName>
        <fullName evidence="8">Probable membrane transporter protein</fullName>
    </recommendedName>
</protein>
<dbReference type="EMBL" id="FOSQ01000001">
    <property type="protein sequence ID" value="SFK30332.1"/>
    <property type="molecule type" value="Genomic_DNA"/>
</dbReference>
<keyword evidence="6 8" id="KW-1133">Transmembrane helix</keyword>
<proteinExistence type="inferred from homology"/>
<feature type="transmembrane region" description="Helical" evidence="8">
    <location>
        <begin position="109"/>
        <end position="128"/>
    </location>
</feature>
<dbReference type="RefSeq" id="WP_092956873.1">
    <property type="nucleotide sequence ID" value="NZ_FOSQ01000001.1"/>
</dbReference>
<evidence type="ECO:0000313" key="10">
    <source>
        <dbReference type="Proteomes" id="UP000199473"/>
    </source>
</evidence>
<feature type="transmembrane region" description="Helical" evidence="8">
    <location>
        <begin position="82"/>
        <end position="102"/>
    </location>
</feature>
<keyword evidence="7 8" id="KW-0472">Membrane</keyword>
<dbReference type="PANTHER" id="PTHR30269:SF37">
    <property type="entry name" value="MEMBRANE TRANSPORTER PROTEIN"/>
    <property type="match status" value="1"/>
</dbReference>
<feature type="transmembrane region" description="Helical" evidence="8">
    <location>
        <begin position="40"/>
        <end position="62"/>
    </location>
</feature>
<keyword evidence="5 8" id="KW-0812">Transmembrane</keyword>
<comment type="subcellular location">
    <subcellularLocation>
        <location evidence="1 8">Cell membrane</location>
        <topology evidence="1 8">Multi-pass membrane protein</topology>
    </subcellularLocation>
</comment>
<keyword evidence="10" id="KW-1185">Reference proteome</keyword>
<keyword evidence="3" id="KW-0813">Transport</keyword>
<accession>A0A1I3YET0</accession>
<evidence type="ECO:0000256" key="3">
    <source>
        <dbReference type="ARBA" id="ARBA00022448"/>
    </source>
</evidence>
<evidence type="ECO:0000256" key="2">
    <source>
        <dbReference type="ARBA" id="ARBA00009142"/>
    </source>
</evidence>
<dbReference type="InterPro" id="IPR002781">
    <property type="entry name" value="TM_pro_TauE-like"/>
</dbReference>
<evidence type="ECO:0000256" key="4">
    <source>
        <dbReference type="ARBA" id="ARBA00022475"/>
    </source>
</evidence>
<dbReference type="Proteomes" id="UP000199473">
    <property type="component" value="Unassembled WGS sequence"/>
</dbReference>
<sequence>MTGLPVEMAALLGDWRFYAAALITALAGLMRGYSGFGTAVLLAPAYSVLWGPRIGIPVMLLMELAVSLQLLPKAFGDANRRVILPIGAAACLATPVGAFILLTADQDLLRRFIGGFVLVFGLLLMSGWRYNGSRPLPLNVAVGTLAGLLKGATGMSGPPVILYLLAGPEAAKQHRANLILFFATIAVISVIPPAIGGLMGWMVVAKALVLLPVLLCCVPIGARLFHVIPDRWYRRAALTFLVITGSITLLI</sequence>
<dbReference type="PANTHER" id="PTHR30269">
    <property type="entry name" value="TRANSMEMBRANE PROTEIN YFCA"/>
    <property type="match status" value="1"/>
</dbReference>
<comment type="similarity">
    <text evidence="2 8">Belongs to the 4-toluene sulfonate uptake permease (TSUP) (TC 2.A.102) family.</text>
</comment>
<name>A0A1I3YET0_9PROT</name>
<feature type="transmembrane region" description="Helical" evidence="8">
    <location>
        <begin position="15"/>
        <end position="33"/>
    </location>
</feature>
<dbReference type="GO" id="GO:0005886">
    <property type="term" value="C:plasma membrane"/>
    <property type="evidence" value="ECO:0007669"/>
    <property type="project" value="UniProtKB-SubCell"/>
</dbReference>
<evidence type="ECO:0000256" key="7">
    <source>
        <dbReference type="ARBA" id="ARBA00023136"/>
    </source>
</evidence>
<organism evidence="9 10">
    <name type="scientific">Falsiroseomonas stagni DSM 19981</name>
    <dbReference type="NCBI Taxonomy" id="1123062"/>
    <lineage>
        <taxon>Bacteria</taxon>
        <taxon>Pseudomonadati</taxon>
        <taxon>Pseudomonadota</taxon>
        <taxon>Alphaproteobacteria</taxon>
        <taxon>Acetobacterales</taxon>
        <taxon>Roseomonadaceae</taxon>
        <taxon>Falsiroseomonas</taxon>
    </lineage>
</organism>
<reference evidence="9 10" key="1">
    <citation type="submission" date="2016-10" db="EMBL/GenBank/DDBJ databases">
        <authorList>
            <person name="de Groot N.N."/>
        </authorList>
    </citation>
    <scope>NUCLEOTIDE SEQUENCE [LARGE SCALE GENOMIC DNA]</scope>
    <source>
        <strain evidence="9 10">DSM 19981</strain>
    </source>
</reference>
<keyword evidence="4 8" id="KW-1003">Cell membrane</keyword>